<feature type="compositionally biased region" description="Basic and acidic residues" evidence="1">
    <location>
        <begin position="93"/>
        <end position="102"/>
    </location>
</feature>
<dbReference type="AlphaFoldDB" id="A0A8S1HVZ2"/>
<evidence type="ECO:0000313" key="4">
    <source>
        <dbReference type="Proteomes" id="UP000835052"/>
    </source>
</evidence>
<dbReference type="OrthoDB" id="5871419at2759"/>
<feature type="compositionally biased region" description="Polar residues" evidence="1">
    <location>
        <begin position="699"/>
        <end position="720"/>
    </location>
</feature>
<protein>
    <recommendedName>
        <fullName evidence="2">GBF1-like tetratricopeptide repeats domain-containing protein</fullName>
    </recommendedName>
</protein>
<organism evidence="3 4">
    <name type="scientific">Caenorhabditis auriculariae</name>
    <dbReference type="NCBI Taxonomy" id="2777116"/>
    <lineage>
        <taxon>Eukaryota</taxon>
        <taxon>Metazoa</taxon>
        <taxon>Ecdysozoa</taxon>
        <taxon>Nematoda</taxon>
        <taxon>Chromadorea</taxon>
        <taxon>Rhabditida</taxon>
        <taxon>Rhabditina</taxon>
        <taxon>Rhabditomorpha</taxon>
        <taxon>Rhabditoidea</taxon>
        <taxon>Rhabditidae</taxon>
        <taxon>Peloderinae</taxon>
        <taxon>Caenorhabditis</taxon>
    </lineage>
</organism>
<feature type="region of interest" description="Disordered" evidence="1">
    <location>
        <begin position="93"/>
        <end position="144"/>
    </location>
</feature>
<dbReference type="EMBL" id="CAJGYM010000229">
    <property type="protein sequence ID" value="CAD6200039.1"/>
    <property type="molecule type" value="Genomic_DNA"/>
</dbReference>
<evidence type="ECO:0000259" key="2">
    <source>
        <dbReference type="Pfam" id="PF23325"/>
    </source>
</evidence>
<sequence length="748" mass="82252">MSSYTVYRLSPKALFVFSRQISFGLYKLIRANAANVHRREHWALLFALLESAGAAVLPEEVVQVHERESNARNAFSDGEQERNSNAREFAIDRGYTSDEPSRHSNSLMSEKVLDSPSRSATSLDSINGSSSQRTVAGSTTTTTTAASADWIHLDHRDAARATEEALKALGSAASQRFNPHSLVLRTGLGRHEPAAFLKVCECLAFFCCETPPTTMVEASFDGGFYAAGPLSGDAQNRLRSTIVEERVRNRTQQQQKTTKKDMTTDVPEDEGRKEEQQLSNSYQQVSLHLLDLCSQLHAKAPAIFARWADSNDGSQAYNSVSFVWSEIGKPLLQAMARLSCDCRRQVRASALAHLQRAFLPSNMTDLGATEWQSCFGEVLFPLLTKLLEPFSAMDLIGMEDTRVRAIQIVAKTLLNHLTALSQLPSFSRLWLRLLDFMEQYLRVDSCGNLNEAVPESLKNMLLVLDNTNTFAAIPGLYEMTVERLQHVFPQLIRDTIPNPPVIATSASSSASGLNALGRVKIAPAAPEEIASVVKPSAQIDIAELTEVIVHSGATSPSTSSPPESSIHTAAGSSQFSHVPQVPVPLAQHTGLQNVKNLPEDHQLYGAHPNFADPPYPIEQSQNFANRTQENFPPTEAYTQSQTFPAYNQMNQSFPSSSFHQTQQNPIGVPLPLVSSPTIHGQYARANPLPFSDYAPQHYDSNTVTASSRSAFSQVPTQPANTPREPPIFSPPNESSYFTPIPYPPPYQQ</sequence>
<feature type="compositionally biased region" description="Low complexity" evidence="1">
    <location>
        <begin position="554"/>
        <end position="565"/>
    </location>
</feature>
<feature type="compositionally biased region" description="Low complexity" evidence="1">
    <location>
        <begin position="134"/>
        <end position="144"/>
    </location>
</feature>
<name>A0A8S1HVZ2_9PELO</name>
<dbReference type="PANTHER" id="PTHR10663:SF388">
    <property type="entry name" value="GOLGI-SPECIFIC BREFELDIN A-RESISTANCE GUANINE NUCLEOTIDE EXCHANGE FACTOR 1"/>
    <property type="match status" value="1"/>
</dbReference>
<dbReference type="Proteomes" id="UP000835052">
    <property type="component" value="Unassembled WGS sequence"/>
</dbReference>
<comment type="caution">
    <text evidence="3">The sequence shown here is derived from an EMBL/GenBank/DDBJ whole genome shotgun (WGS) entry which is preliminary data.</text>
</comment>
<feature type="region of interest" description="Disordered" evidence="1">
    <location>
        <begin position="699"/>
        <end position="748"/>
    </location>
</feature>
<feature type="domain" description="GBF1-like tetratricopeptide repeats" evidence="2">
    <location>
        <begin position="324"/>
        <end position="470"/>
    </location>
</feature>
<accession>A0A8S1HVZ2</accession>
<evidence type="ECO:0000313" key="3">
    <source>
        <dbReference type="EMBL" id="CAD6200039.1"/>
    </source>
</evidence>
<dbReference type="Pfam" id="PF23325">
    <property type="entry name" value="TPR_28"/>
    <property type="match status" value="1"/>
</dbReference>
<proteinExistence type="predicted"/>
<feature type="compositionally biased region" description="Polar residues" evidence="1">
    <location>
        <begin position="116"/>
        <end position="133"/>
    </location>
</feature>
<evidence type="ECO:0000256" key="1">
    <source>
        <dbReference type="SAM" id="MobiDB-lite"/>
    </source>
</evidence>
<keyword evidence="4" id="KW-1185">Reference proteome</keyword>
<feature type="region of interest" description="Disordered" evidence="1">
    <location>
        <begin position="242"/>
        <end position="277"/>
    </location>
</feature>
<reference evidence="3" key="1">
    <citation type="submission" date="2020-10" db="EMBL/GenBank/DDBJ databases">
        <authorList>
            <person name="Kikuchi T."/>
        </authorList>
    </citation>
    <scope>NUCLEOTIDE SEQUENCE</scope>
    <source>
        <strain evidence="3">NKZ352</strain>
    </source>
</reference>
<gene>
    <name evidence="3" type="ORF">CAUJ_LOCUS15938</name>
</gene>
<dbReference type="PANTHER" id="PTHR10663">
    <property type="entry name" value="GUANYL-NUCLEOTIDE EXCHANGE FACTOR"/>
    <property type="match status" value="1"/>
</dbReference>
<dbReference type="InterPro" id="IPR056604">
    <property type="entry name" value="GBF1-like_TPR"/>
</dbReference>
<feature type="compositionally biased region" description="Basic and acidic residues" evidence="1">
    <location>
        <begin position="258"/>
        <end position="276"/>
    </location>
</feature>
<feature type="region of interest" description="Disordered" evidence="1">
    <location>
        <begin position="552"/>
        <end position="576"/>
    </location>
</feature>
<feature type="compositionally biased region" description="Polar residues" evidence="1">
    <location>
        <begin position="566"/>
        <end position="576"/>
    </location>
</feature>